<comment type="caution">
    <text evidence="2">The sequence shown here is derived from an EMBL/GenBank/DDBJ whole genome shotgun (WGS) entry which is preliminary data.</text>
</comment>
<keyword evidence="1" id="KW-0175">Coiled coil</keyword>
<evidence type="ECO:0000313" key="2">
    <source>
        <dbReference type="EMBL" id="GAH43582.1"/>
    </source>
</evidence>
<reference evidence="2" key="1">
    <citation type="journal article" date="2014" name="Front. Microbiol.">
        <title>High frequency of phylogenetically diverse reductive dehalogenase-homologous genes in deep subseafloor sedimentary metagenomes.</title>
        <authorList>
            <person name="Kawai M."/>
            <person name="Futagami T."/>
            <person name="Toyoda A."/>
            <person name="Takaki Y."/>
            <person name="Nishi S."/>
            <person name="Hori S."/>
            <person name="Arai W."/>
            <person name="Tsubouchi T."/>
            <person name="Morono Y."/>
            <person name="Uchiyama I."/>
            <person name="Ito T."/>
            <person name="Fujiyama A."/>
            <person name="Inagaki F."/>
            <person name="Takami H."/>
        </authorList>
    </citation>
    <scope>NUCLEOTIDE SEQUENCE</scope>
    <source>
        <strain evidence="2">Expedition CK06-06</strain>
    </source>
</reference>
<protein>
    <recommendedName>
        <fullName evidence="3">Recombinase family protein</fullName>
    </recommendedName>
</protein>
<name>X1FF38_9ZZZZ</name>
<feature type="coiled-coil region" evidence="1">
    <location>
        <begin position="27"/>
        <end position="61"/>
    </location>
</feature>
<proteinExistence type="predicted"/>
<feature type="non-terminal residue" evidence="2">
    <location>
        <position position="1"/>
    </location>
</feature>
<gene>
    <name evidence="2" type="ORF">S03H2_11691</name>
</gene>
<dbReference type="AlphaFoldDB" id="X1FF38"/>
<accession>X1FF38</accession>
<evidence type="ECO:0000256" key="1">
    <source>
        <dbReference type="SAM" id="Coils"/>
    </source>
</evidence>
<dbReference type="EMBL" id="BARU01005957">
    <property type="protein sequence ID" value="GAH43582.1"/>
    <property type="molecule type" value="Genomic_DNA"/>
</dbReference>
<sequence>KALDREQQQLLQWALKGFPEETVVAENKRINEQRAILEQRKSELETRIEEVKQTEVDMERIEQFCELVRQNLGDFTFDDKRLALEALSIKVWVDGNEINIEGAIPVAGDDIVSTTPRCLR</sequence>
<organism evidence="2">
    <name type="scientific">marine sediment metagenome</name>
    <dbReference type="NCBI Taxonomy" id="412755"/>
    <lineage>
        <taxon>unclassified sequences</taxon>
        <taxon>metagenomes</taxon>
        <taxon>ecological metagenomes</taxon>
    </lineage>
</organism>
<evidence type="ECO:0008006" key="3">
    <source>
        <dbReference type="Google" id="ProtNLM"/>
    </source>
</evidence>